<name>A0A167R5F8_CORFA</name>
<keyword evidence="2" id="KW-0378">Hydrolase</keyword>
<evidence type="ECO:0000313" key="3">
    <source>
        <dbReference type="Proteomes" id="UP000076744"/>
    </source>
</evidence>
<accession>A0A167R5F8</accession>
<protein>
    <submittedName>
        <fullName evidence="2">Peptidase S33 tripeptidyl aminopeptidase-lik</fullName>
    </submittedName>
</protein>
<dbReference type="OrthoDB" id="425534at2759"/>
<evidence type="ECO:0000259" key="1">
    <source>
        <dbReference type="Pfam" id="PF08386"/>
    </source>
</evidence>
<dbReference type="EMBL" id="AZHB01000018">
    <property type="protein sequence ID" value="OAA58288.1"/>
    <property type="molecule type" value="Genomic_DNA"/>
</dbReference>
<dbReference type="InterPro" id="IPR029058">
    <property type="entry name" value="AB_hydrolase_fold"/>
</dbReference>
<dbReference type="Pfam" id="PF08386">
    <property type="entry name" value="Abhydrolase_4"/>
    <property type="match status" value="1"/>
</dbReference>
<evidence type="ECO:0000313" key="2">
    <source>
        <dbReference type="EMBL" id="OAA58288.1"/>
    </source>
</evidence>
<feature type="domain" description="Peptidase S33 tripeptidyl aminopeptidase-like C-terminal" evidence="1">
    <location>
        <begin position="317"/>
        <end position="413"/>
    </location>
</feature>
<comment type="caution">
    <text evidence="2">The sequence shown here is derived from an EMBL/GenBank/DDBJ whole genome shotgun (WGS) entry which is preliminary data.</text>
</comment>
<keyword evidence="3" id="KW-1185">Reference proteome</keyword>
<keyword evidence="2" id="KW-0645">Protease</keyword>
<reference evidence="2 3" key="1">
    <citation type="journal article" date="2016" name="Genome Biol. Evol.">
        <title>Divergent and convergent evolution of fungal pathogenicity.</title>
        <authorList>
            <person name="Shang Y."/>
            <person name="Xiao G."/>
            <person name="Zheng P."/>
            <person name="Cen K."/>
            <person name="Zhan S."/>
            <person name="Wang C."/>
        </authorList>
    </citation>
    <scope>NUCLEOTIDE SEQUENCE [LARGE SCALE GENOMIC DNA]</scope>
    <source>
        <strain evidence="2 3">ARSEF 2679</strain>
    </source>
</reference>
<dbReference type="RefSeq" id="XP_018702471.1">
    <property type="nucleotide sequence ID" value="XM_018850431.1"/>
</dbReference>
<sequence length="417" mass="44429">MADTSSSLVWGDCRDGYDLDVAPGATIQCARLSVQLDWSRPNGTTNSLAMARLPARDPARKLGSLVFNPGVPGSRAMSWMKMALALIRAASVPAHPSSATVASTTSASLFPQDAATVATLLSKSRRGYSYGSELGARYAELFPRRVGRVVLDGVVDHPSPRPRRSSACPSPTTRTCGASLHCAAATTRARCPGGTCSGFMKSWRRERTSISSLRRAATTGTCFANVTGEDFRNSVQNMLVFMDAQPSVAAHLPSWTKLGQALRRAMDAGDATAFAKGRIREGLSAAEASSHNSTDVDALQHKQRMLEAVAPLSRGGGEMWVWSSMCLGWPGRIPNLPRATSVGRDEVAPILLVDSMYDPECSLELAAGVQAQPPRSVLVTRLGDGHTRYMNGGDTSKAIDVFLVDGIMPEDGATYQP</sequence>
<keyword evidence="2" id="KW-0031">Aminopeptidase</keyword>
<gene>
    <name evidence="2" type="ORF">ISF_06827</name>
</gene>
<dbReference type="STRING" id="1081104.A0A167R5F8"/>
<dbReference type="SUPFAM" id="SSF53474">
    <property type="entry name" value="alpha/beta-Hydrolases"/>
    <property type="match status" value="1"/>
</dbReference>
<dbReference type="GO" id="GO:0004177">
    <property type="term" value="F:aminopeptidase activity"/>
    <property type="evidence" value="ECO:0007669"/>
    <property type="project" value="UniProtKB-KW"/>
</dbReference>
<dbReference type="InterPro" id="IPR013595">
    <property type="entry name" value="Pept_S33_TAP-like_C"/>
</dbReference>
<organism evidence="2 3">
    <name type="scientific">Cordyceps fumosorosea (strain ARSEF 2679)</name>
    <name type="common">Isaria fumosorosea</name>
    <dbReference type="NCBI Taxonomy" id="1081104"/>
    <lineage>
        <taxon>Eukaryota</taxon>
        <taxon>Fungi</taxon>
        <taxon>Dikarya</taxon>
        <taxon>Ascomycota</taxon>
        <taxon>Pezizomycotina</taxon>
        <taxon>Sordariomycetes</taxon>
        <taxon>Hypocreomycetidae</taxon>
        <taxon>Hypocreales</taxon>
        <taxon>Cordycipitaceae</taxon>
        <taxon>Cordyceps</taxon>
    </lineage>
</organism>
<dbReference type="Proteomes" id="UP000076744">
    <property type="component" value="Unassembled WGS sequence"/>
</dbReference>
<dbReference type="AlphaFoldDB" id="A0A167R5F8"/>
<proteinExistence type="predicted"/>
<dbReference type="GeneID" id="30023119"/>
<dbReference type="Gene3D" id="3.40.50.1820">
    <property type="entry name" value="alpha/beta hydrolase"/>
    <property type="match status" value="1"/>
</dbReference>